<dbReference type="Pfam" id="PF07661">
    <property type="entry name" value="MORN_2"/>
    <property type="match status" value="2"/>
</dbReference>
<name>A0ABP6WM42_9FLAO</name>
<comment type="caution">
    <text evidence="1">The sequence shown here is derived from an EMBL/GenBank/DDBJ whole genome shotgun (WGS) entry which is preliminary data.</text>
</comment>
<dbReference type="Gene3D" id="2.20.110.10">
    <property type="entry name" value="Histone H3 K4-specific methyltransferase SET7/9 N-terminal domain"/>
    <property type="match status" value="1"/>
</dbReference>
<gene>
    <name evidence="1" type="ORF">GCM10022395_00500</name>
</gene>
<evidence type="ECO:0000313" key="2">
    <source>
        <dbReference type="Proteomes" id="UP001500954"/>
    </source>
</evidence>
<keyword evidence="2" id="KW-1185">Reference proteome</keyword>
<evidence type="ECO:0000313" key="1">
    <source>
        <dbReference type="EMBL" id="GAA3552861.1"/>
    </source>
</evidence>
<reference evidence="2" key="1">
    <citation type="journal article" date="2019" name="Int. J. Syst. Evol. Microbiol.">
        <title>The Global Catalogue of Microorganisms (GCM) 10K type strain sequencing project: providing services to taxonomists for standard genome sequencing and annotation.</title>
        <authorList>
            <consortium name="The Broad Institute Genomics Platform"/>
            <consortium name="The Broad Institute Genome Sequencing Center for Infectious Disease"/>
            <person name="Wu L."/>
            <person name="Ma J."/>
        </authorList>
    </citation>
    <scope>NUCLEOTIDE SEQUENCE [LARGE SCALE GENOMIC DNA]</scope>
    <source>
        <strain evidence="2">JCM 17111</strain>
    </source>
</reference>
<dbReference type="Proteomes" id="UP001500954">
    <property type="component" value="Unassembled WGS sequence"/>
</dbReference>
<sequence length="207" mass="23588">MSKMRIAIIIIIILFQSQIINGQEDAFPYITNNELYGDLKKGLPEEDTIVELKKDGIVLGKGALAVSKEHGVSDLRVGYWKEYSENGNLKMEGHYKLSSYLGCGVGGLFRAFIYYRTGLWKIYDDSGNLKYELTFEPTELHVNTTCEGGDKLLFGIIKEIPLKYWGDLTSDKIFELQKIRIKDDYSTEILTPLNGRIFIETKNKKAQ</sequence>
<accession>A0ABP6WM42</accession>
<protein>
    <submittedName>
        <fullName evidence="1">Uncharacterized protein</fullName>
    </submittedName>
</protein>
<dbReference type="InterPro" id="IPR011652">
    <property type="entry name" value="MORN_2"/>
</dbReference>
<proteinExistence type="predicted"/>
<dbReference type="SUPFAM" id="SSF82185">
    <property type="entry name" value="Histone H3 K4-specific methyltransferase SET7/9 N-terminal domain"/>
    <property type="match status" value="1"/>
</dbReference>
<organism evidence="1 2">
    <name type="scientific">Snuella lapsa</name>
    <dbReference type="NCBI Taxonomy" id="870481"/>
    <lineage>
        <taxon>Bacteria</taxon>
        <taxon>Pseudomonadati</taxon>
        <taxon>Bacteroidota</taxon>
        <taxon>Flavobacteriia</taxon>
        <taxon>Flavobacteriales</taxon>
        <taxon>Flavobacteriaceae</taxon>
        <taxon>Snuella</taxon>
    </lineage>
</organism>
<dbReference type="EMBL" id="BAABCY010000004">
    <property type="protein sequence ID" value="GAA3552861.1"/>
    <property type="molecule type" value="Genomic_DNA"/>
</dbReference>